<keyword evidence="1" id="KW-1133">Transmembrane helix</keyword>
<sequence>MTHTTKVSRLTRRSAFWLWAVFCLLGALMGILTLTPYVLVFFGGALVGALVLIPVLLAGLWYFRRLHPVRPHPWSHALLITAWGLFAVPGVALIANEAFGGILTQMAGLSFADRWGAAISAPIVEETLKLAGVALLALMVPQAVRGPLDGFAYGALAGFGFEIAENYLYVFNTIVAHGAVHSTVSVLDSLIGRVGTIWWGHWAMGAVAGAGLGYLVGATGRPLARRLLVAVGAFVLAMAMHAWWDFPLLAGGTWVWARGPAILVIAVVVYRVARRRYLDRFRDAAAAEADRGVLTAAETEILTDRRRRRRERRRTPGGTPRRLLTDLRSAELDLIDTDLNDPGASADLRTDVGDLRSRLEATRR</sequence>
<dbReference type="GO" id="GO:0008233">
    <property type="term" value="F:peptidase activity"/>
    <property type="evidence" value="ECO:0007669"/>
    <property type="project" value="InterPro"/>
</dbReference>
<evidence type="ECO:0000313" key="2">
    <source>
        <dbReference type="EMBL" id="GLY74609.1"/>
    </source>
</evidence>
<feature type="transmembrane region" description="Helical" evidence="1">
    <location>
        <begin position="190"/>
        <end position="215"/>
    </location>
</feature>
<dbReference type="Pfam" id="PF13367">
    <property type="entry name" value="PrsW-protease"/>
    <property type="match status" value="1"/>
</dbReference>
<name>A0A9W6RFH0_9ACTN</name>
<dbReference type="Proteomes" id="UP001165135">
    <property type="component" value="Unassembled WGS sequence"/>
</dbReference>
<keyword evidence="1" id="KW-0812">Transmembrane</keyword>
<dbReference type="InterPro" id="IPR026898">
    <property type="entry name" value="PrsW"/>
</dbReference>
<feature type="transmembrane region" description="Helical" evidence="1">
    <location>
        <begin position="75"/>
        <end position="95"/>
    </location>
</feature>
<comment type="caution">
    <text evidence="2">The sequence shown here is derived from an EMBL/GenBank/DDBJ whole genome shotgun (WGS) entry which is preliminary data.</text>
</comment>
<evidence type="ECO:0000313" key="3">
    <source>
        <dbReference type="Proteomes" id="UP001165135"/>
    </source>
</evidence>
<evidence type="ECO:0000256" key="1">
    <source>
        <dbReference type="SAM" id="Phobius"/>
    </source>
</evidence>
<proteinExistence type="predicted"/>
<keyword evidence="1" id="KW-0472">Membrane</keyword>
<dbReference type="RefSeq" id="WP_285620574.1">
    <property type="nucleotide sequence ID" value="NZ_BSTJ01000003.1"/>
</dbReference>
<feature type="transmembrane region" description="Helical" evidence="1">
    <location>
        <begin position="227"/>
        <end position="244"/>
    </location>
</feature>
<feature type="transmembrane region" description="Helical" evidence="1">
    <location>
        <begin position="40"/>
        <end position="63"/>
    </location>
</feature>
<dbReference type="PANTHER" id="PTHR36844">
    <property type="entry name" value="PROTEASE PRSW"/>
    <property type="match status" value="1"/>
</dbReference>
<evidence type="ECO:0008006" key="4">
    <source>
        <dbReference type="Google" id="ProtNLM"/>
    </source>
</evidence>
<dbReference type="PANTHER" id="PTHR36844:SF1">
    <property type="entry name" value="PROTEASE PRSW"/>
    <property type="match status" value="1"/>
</dbReference>
<dbReference type="EMBL" id="BSTJ01000003">
    <property type="protein sequence ID" value="GLY74609.1"/>
    <property type="molecule type" value="Genomic_DNA"/>
</dbReference>
<accession>A0A9W6RFH0</accession>
<feature type="transmembrane region" description="Helical" evidence="1">
    <location>
        <begin position="256"/>
        <end position="273"/>
    </location>
</feature>
<feature type="transmembrane region" description="Helical" evidence="1">
    <location>
        <begin position="16"/>
        <end position="34"/>
    </location>
</feature>
<protein>
    <recommendedName>
        <fullName evidence="4">PrsW family intramembrane metalloprotease</fullName>
    </recommendedName>
</protein>
<gene>
    <name evidence="2" type="ORF">Airi01_028760</name>
</gene>
<dbReference type="AlphaFoldDB" id="A0A9W6RFH0"/>
<organism evidence="2 3">
    <name type="scientific">Actinoallomurus iriomotensis</name>
    <dbReference type="NCBI Taxonomy" id="478107"/>
    <lineage>
        <taxon>Bacteria</taxon>
        <taxon>Bacillati</taxon>
        <taxon>Actinomycetota</taxon>
        <taxon>Actinomycetes</taxon>
        <taxon>Streptosporangiales</taxon>
        <taxon>Thermomonosporaceae</taxon>
        <taxon>Actinoallomurus</taxon>
    </lineage>
</organism>
<reference evidence="2" key="1">
    <citation type="submission" date="2023-03" db="EMBL/GenBank/DDBJ databases">
        <title>Actinoallomurus iriomotensis NBRC 103681.</title>
        <authorList>
            <person name="Ichikawa N."/>
            <person name="Sato H."/>
            <person name="Tonouchi N."/>
        </authorList>
    </citation>
    <scope>NUCLEOTIDE SEQUENCE</scope>
    <source>
        <strain evidence="2">NBRC 103681</strain>
    </source>
</reference>